<keyword evidence="2 3" id="KW-0802">TPR repeat</keyword>
<dbReference type="PANTHER" id="PTHR44943">
    <property type="entry name" value="CELLULOSE SYNTHASE OPERON PROTEIN C"/>
    <property type="match status" value="1"/>
</dbReference>
<dbReference type="KEGG" id="cpy:Cphy_1356"/>
<feature type="repeat" description="TPR" evidence="3">
    <location>
        <begin position="248"/>
        <end position="281"/>
    </location>
</feature>
<dbReference type="RefSeq" id="WP_012199386.1">
    <property type="nucleotide sequence ID" value="NC_010001.1"/>
</dbReference>
<feature type="repeat" description="TPR" evidence="3">
    <location>
        <begin position="78"/>
        <end position="111"/>
    </location>
</feature>
<feature type="repeat" description="TPR" evidence="3">
    <location>
        <begin position="146"/>
        <end position="179"/>
    </location>
</feature>
<dbReference type="InterPro" id="IPR019734">
    <property type="entry name" value="TPR_rpt"/>
</dbReference>
<keyword evidence="6" id="KW-1185">Reference proteome</keyword>
<feature type="repeat" description="TPR" evidence="3">
    <location>
        <begin position="214"/>
        <end position="247"/>
    </location>
</feature>
<dbReference type="STRING" id="357809.Cphy_1356"/>
<evidence type="ECO:0000313" key="5">
    <source>
        <dbReference type="EMBL" id="ABX41732.1"/>
    </source>
</evidence>
<dbReference type="SUPFAM" id="SSF48452">
    <property type="entry name" value="TPR-like"/>
    <property type="match status" value="1"/>
</dbReference>
<dbReference type="Pfam" id="PF13414">
    <property type="entry name" value="TPR_11"/>
    <property type="match status" value="1"/>
</dbReference>
<protein>
    <submittedName>
        <fullName evidence="5">Beta-lactamase domain protein</fullName>
    </submittedName>
</protein>
<name>A9KP70_LACP7</name>
<feature type="repeat" description="TPR" evidence="3">
    <location>
        <begin position="10"/>
        <end position="43"/>
    </location>
</feature>
<dbReference type="SUPFAM" id="SSF56281">
    <property type="entry name" value="Metallo-hydrolase/oxidoreductase"/>
    <property type="match status" value="1"/>
</dbReference>
<sequence>MEVEDIVLSVKEWNRKGNVCNSQKDYDKAIECYNKAIQINENHEYPWNGLGNVYNSLKDYDKAIECYNKAIQINENYKNPWNGLGIVYNSLKDYDKAIECYNKAIQINENFINPWNGLGNIYSSQNDYDKAFECYNKAIQIDENQENPWNGLGNVYSFQKDYDKAIECYNKAIQINEIFENPWNGLGNVYSFQKDYDKAIECYNKAIQINENQESPWNGLGNIYYFQKYYDKAIKCYNKAIQINKNYELPWNGFGRVYEKQKDYNKAIECYKNSFAINPNYRSPYNNLTNLCEKLEKEKNFTYNIEKLLEFNPSNQEAYRIYGNFLMEWKLLNESPKSLNKIRSFFETSIRYYESVKDNSGISLSRISLEKLESLLNDLNDNETKQKNDINSPMHKVMYAIKESKIRDKSNITKRSFLPFINANFEYKDDLTTVENEPQVYFEVLRRWNSYTPIIADNYEVSKGGGYFIKYRDKGIIIDPGFNFIDNFKNAGHFFKDIDMIFISHAHNDHMADLESILTLLHKYNDEIKESDDLSKEDTIKKEISKRDNISYNEVTAENIEKEFLKSNRRKIIEFYMPLSVFKFYSGLFELTAKTNYRIHIIEDGSICSLGDKYTTDTRDSFRIRTIRAKHRDMISDICAIGLSIEFKNLVILYTGDTGWDENIGVQYSELKASYQEKNVILLAHIGGFKDCEDNYLTGGKDSDIFYKNHLGRLGLVKLNEELKPDMCLISEFGEEFKGNRTDLAAIFQEAFENKILFFPVDIGFRLDMNNRKIKCIQNAEENPYSLKYSYKDPCDVRAYEHKKNYSLHYYDRNLDSRLITAVVSELVSQNKL</sequence>
<dbReference type="OrthoDB" id="9816462at2"/>
<dbReference type="Pfam" id="PF00515">
    <property type="entry name" value="TPR_1"/>
    <property type="match status" value="2"/>
</dbReference>
<dbReference type="PROSITE" id="PS50005">
    <property type="entry name" value="TPR"/>
    <property type="match status" value="8"/>
</dbReference>
<accession>A9KP70</accession>
<feature type="repeat" description="TPR" evidence="3">
    <location>
        <begin position="180"/>
        <end position="213"/>
    </location>
</feature>
<keyword evidence="4" id="KW-0175">Coiled coil</keyword>
<evidence type="ECO:0000313" key="6">
    <source>
        <dbReference type="Proteomes" id="UP000000370"/>
    </source>
</evidence>
<dbReference type="PANTHER" id="PTHR44943:SF4">
    <property type="entry name" value="TPR REPEAT-CONTAINING PROTEIN MJ0798"/>
    <property type="match status" value="1"/>
</dbReference>
<proteinExistence type="predicted"/>
<dbReference type="Pfam" id="PF13424">
    <property type="entry name" value="TPR_12"/>
    <property type="match status" value="2"/>
</dbReference>
<gene>
    <name evidence="5" type="ordered locus">Cphy_1356</name>
</gene>
<dbReference type="EMBL" id="CP000885">
    <property type="protein sequence ID" value="ABX41732.1"/>
    <property type="molecule type" value="Genomic_DNA"/>
</dbReference>
<dbReference type="Pfam" id="PF23023">
    <property type="entry name" value="Anti-Pycsar_Apyc1"/>
    <property type="match status" value="1"/>
</dbReference>
<evidence type="ECO:0000256" key="1">
    <source>
        <dbReference type="ARBA" id="ARBA00022737"/>
    </source>
</evidence>
<dbReference type="PROSITE" id="PS50293">
    <property type="entry name" value="TPR_REGION"/>
    <property type="match status" value="4"/>
</dbReference>
<feature type="coiled-coil region" evidence="4">
    <location>
        <begin position="362"/>
        <end position="389"/>
    </location>
</feature>
<dbReference type="Proteomes" id="UP000000370">
    <property type="component" value="Chromosome"/>
</dbReference>
<dbReference type="Gene3D" id="1.25.40.10">
    <property type="entry name" value="Tetratricopeptide repeat domain"/>
    <property type="match status" value="3"/>
</dbReference>
<dbReference type="InterPro" id="IPR036866">
    <property type="entry name" value="RibonucZ/Hydroxyglut_hydro"/>
</dbReference>
<keyword evidence="1" id="KW-0677">Repeat</keyword>
<organism evidence="5 6">
    <name type="scientific">Lachnoclostridium phytofermentans (strain ATCC 700394 / DSM 18823 / ISDg)</name>
    <name type="common">Clostridium phytofermentans</name>
    <dbReference type="NCBI Taxonomy" id="357809"/>
    <lineage>
        <taxon>Bacteria</taxon>
        <taxon>Bacillati</taxon>
        <taxon>Bacillota</taxon>
        <taxon>Clostridia</taxon>
        <taxon>Lachnospirales</taxon>
        <taxon>Lachnospiraceae</taxon>
    </lineage>
</organism>
<feature type="repeat" description="TPR" evidence="3">
    <location>
        <begin position="112"/>
        <end position="145"/>
    </location>
</feature>
<dbReference type="InterPro" id="IPR051685">
    <property type="entry name" value="Ycf3/AcsC/BcsC/TPR_MFPF"/>
</dbReference>
<evidence type="ECO:0000256" key="2">
    <source>
        <dbReference type="ARBA" id="ARBA00022803"/>
    </source>
</evidence>
<dbReference type="SMART" id="SM00028">
    <property type="entry name" value="TPR"/>
    <property type="match status" value="8"/>
</dbReference>
<dbReference type="InterPro" id="IPR011990">
    <property type="entry name" value="TPR-like_helical_dom_sf"/>
</dbReference>
<evidence type="ECO:0000256" key="3">
    <source>
        <dbReference type="PROSITE-ProRule" id="PRU00339"/>
    </source>
</evidence>
<dbReference type="AlphaFoldDB" id="A9KP70"/>
<evidence type="ECO:0000256" key="4">
    <source>
        <dbReference type="SAM" id="Coils"/>
    </source>
</evidence>
<dbReference type="Gene3D" id="3.60.15.10">
    <property type="entry name" value="Ribonuclease Z/Hydroxyacylglutathione hydrolase-like"/>
    <property type="match status" value="1"/>
</dbReference>
<dbReference type="eggNOG" id="COG0457">
    <property type="taxonomic scope" value="Bacteria"/>
</dbReference>
<dbReference type="HOGENOM" id="CLU_340582_0_0_9"/>
<dbReference type="SUPFAM" id="SSF81901">
    <property type="entry name" value="HCP-like"/>
    <property type="match status" value="1"/>
</dbReference>
<reference evidence="6" key="1">
    <citation type="submission" date="2007-11" db="EMBL/GenBank/DDBJ databases">
        <title>Complete genome sequence of Clostridium phytofermentans ISDg.</title>
        <authorList>
            <person name="Leschine S.B."/>
            <person name="Warnick T.A."/>
            <person name="Blanchard J.L."/>
            <person name="Schnell D.J."/>
            <person name="Petit E.L."/>
            <person name="LaTouf W.G."/>
            <person name="Copeland A."/>
            <person name="Lucas S."/>
            <person name="Lapidus A."/>
            <person name="Barry K."/>
            <person name="Glavina del Rio T."/>
            <person name="Dalin E."/>
            <person name="Tice H."/>
            <person name="Pitluck S."/>
            <person name="Kiss H."/>
            <person name="Brettin T."/>
            <person name="Bruce D."/>
            <person name="Detter J.C."/>
            <person name="Han C."/>
            <person name="Kuske C."/>
            <person name="Schmutz J."/>
            <person name="Larimer F."/>
            <person name="Land M."/>
            <person name="Hauser L."/>
            <person name="Kyrpides N."/>
            <person name="Kim E.A."/>
            <person name="Richardson P."/>
        </authorList>
    </citation>
    <scope>NUCLEOTIDE SEQUENCE [LARGE SCALE GENOMIC DNA]</scope>
    <source>
        <strain evidence="6">ATCC 700394 / DSM 18823 / ISDg</strain>
    </source>
</reference>
<feature type="repeat" description="TPR" evidence="3">
    <location>
        <begin position="44"/>
        <end position="77"/>
    </location>
</feature>